<keyword evidence="2" id="KW-0560">Oxidoreductase</keyword>
<sequence>MSFVDLVIVGAGPVGLAAALEAERLGLSGVVFEARRPAASIEGFPARMPFFSEGRKIEIGGHPVAVLGAKPLREEALVYYRRIAERLRLTLVHRTRVTGLEGELGAFRALFEGPRGPGEVWSRAVAVATGYFFNPRRLGVPGEELPWVRHGYRDALEHWGERVLVVGGSNSAVEAALDLWRAGARVTLVHRGSDVGPGVKYWLRPDFENRVREGAIRALFSTRVLRFEPGRAVVKGPDGEAALEVDRAVVLIGYRADDALLRAAGARYAGGKPVLTDRFETSVPGLFALGSAGYGEETRSVFIENGREHARAAVGEIARRLRGTGGATE</sequence>
<dbReference type="Proteomes" id="UP000321827">
    <property type="component" value="Unassembled WGS sequence"/>
</dbReference>
<evidence type="ECO:0000256" key="1">
    <source>
        <dbReference type="ARBA" id="ARBA00022630"/>
    </source>
</evidence>
<dbReference type="PRINTS" id="PR00469">
    <property type="entry name" value="PNDRDTASEII"/>
</dbReference>
<dbReference type="Pfam" id="PF13738">
    <property type="entry name" value="Pyr_redox_3"/>
    <property type="match status" value="1"/>
</dbReference>
<dbReference type="AlphaFoldDB" id="A0A511RKH0"/>
<dbReference type="RefSeq" id="WP_147147680.1">
    <property type="nucleotide sequence ID" value="NZ_BJXN01000010.1"/>
</dbReference>
<dbReference type="SUPFAM" id="SSF51905">
    <property type="entry name" value="FAD/NAD(P)-binding domain"/>
    <property type="match status" value="1"/>
</dbReference>
<protein>
    <submittedName>
        <fullName evidence="3">Thioredoxin reductase</fullName>
    </submittedName>
</protein>
<dbReference type="InterPro" id="IPR050097">
    <property type="entry name" value="Ferredoxin-NADP_redctase_2"/>
</dbReference>
<gene>
    <name evidence="3" type="ORF">ODE01S_16080</name>
</gene>
<proteinExistence type="predicted"/>
<comment type="caution">
    <text evidence="3">The sequence shown here is derived from an EMBL/GenBank/DDBJ whole genome shotgun (WGS) entry which is preliminary data.</text>
</comment>
<organism evidence="3 4">
    <name type="scientific">Oceanithermus desulfurans NBRC 100063</name>
    <dbReference type="NCBI Taxonomy" id="1227550"/>
    <lineage>
        <taxon>Bacteria</taxon>
        <taxon>Thermotogati</taxon>
        <taxon>Deinococcota</taxon>
        <taxon>Deinococci</taxon>
        <taxon>Thermales</taxon>
        <taxon>Thermaceae</taxon>
        <taxon>Oceanithermus</taxon>
    </lineage>
</organism>
<keyword evidence="1" id="KW-0285">Flavoprotein</keyword>
<dbReference type="InterPro" id="IPR036188">
    <property type="entry name" value="FAD/NAD-bd_sf"/>
</dbReference>
<name>A0A511RKH0_9DEIN</name>
<evidence type="ECO:0000313" key="3">
    <source>
        <dbReference type="EMBL" id="GEM90174.1"/>
    </source>
</evidence>
<accession>A0A511RKH0</accession>
<dbReference type="OrthoDB" id="9778740at2"/>
<dbReference type="Gene3D" id="3.50.50.60">
    <property type="entry name" value="FAD/NAD(P)-binding domain"/>
    <property type="match status" value="2"/>
</dbReference>
<evidence type="ECO:0000313" key="4">
    <source>
        <dbReference type="Proteomes" id="UP000321827"/>
    </source>
</evidence>
<evidence type="ECO:0000256" key="2">
    <source>
        <dbReference type="ARBA" id="ARBA00023002"/>
    </source>
</evidence>
<reference evidence="3 4" key="1">
    <citation type="submission" date="2019-07" db="EMBL/GenBank/DDBJ databases">
        <title>Whole genome shotgun sequence of Oceanithermus desulfurans NBRC 100063.</title>
        <authorList>
            <person name="Hosoyama A."/>
            <person name="Uohara A."/>
            <person name="Ohji S."/>
            <person name="Ichikawa N."/>
        </authorList>
    </citation>
    <scope>NUCLEOTIDE SEQUENCE [LARGE SCALE GENOMIC DNA]</scope>
    <source>
        <strain evidence="3 4">NBRC 100063</strain>
    </source>
</reference>
<dbReference type="PANTHER" id="PTHR48105">
    <property type="entry name" value="THIOREDOXIN REDUCTASE 1-RELATED-RELATED"/>
    <property type="match status" value="1"/>
</dbReference>
<dbReference type="EMBL" id="BJXN01000010">
    <property type="protein sequence ID" value="GEM90174.1"/>
    <property type="molecule type" value="Genomic_DNA"/>
</dbReference>
<dbReference type="PRINTS" id="PR00368">
    <property type="entry name" value="FADPNR"/>
</dbReference>
<dbReference type="GO" id="GO:0016491">
    <property type="term" value="F:oxidoreductase activity"/>
    <property type="evidence" value="ECO:0007669"/>
    <property type="project" value="UniProtKB-KW"/>
</dbReference>